<gene>
    <name evidence="2" type="ORF">HG536_0A03310</name>
</gene>
<dbReference type="AlphaFoldDB" id="A0A7G3ZAH7"/>
<dbReference type="KEGG" id="tgb:HG536_0A03310"/>
<feature type="compositionally biased region" description="Basic and acidic residues" evidence="1">
    <location>
        <begin position="341"/>
        <end position="353"/>
    </location>
</feature>
<dbReference type="PRINTS" id="PR01548">
    <property type="entry name" value="MEIOTICR114"/>
</dbReference>
<keyword evidence="3" id="KW-1185">Reference proteome</keyword>
<sequence>MQVCFAAPVKFYSTYSELIPAPRGFDTIFNPLQSDKWQHFPENFPSNLTLSLGKDKTCHVVVAWNGRTMETIKVNLLDSARTIQFTARCPAISCKYIVLTESGMFMRRFQVSLNSEDDFERLQVILAGLRVAVKPARPRMSTADQSKLNCKYLGQPNVSANPLSTIESNTLAANLSAQNAFSDNSLVESQYATGSVEQGFQYPLCSQISSEIPWQAQSGSYFATALNHSDTQNEAQMVLPNQCFPFSNDTTSLTGPAPPIPSKPEVPSDCGMQSTVQSISVALNKETKANLEFTTEGSCSISKSTEGKDVTCIAPAELFTEKKSCLSKDNIELPQLRRDLISKPHETRSEGNRSQEIASEHLAITTPSEKNVLDNERNIRSEEGASKKGLKPLGVNKSNDTKNEEKASRQSPIVQPAATFQKIRISKRAIKEKLKDEYFMKWVSKVEEALSAMTDVQSP</sequence>
<proteinExistence type="predicted"/>
<evidence type="ECO:0000313" key="2">
    <source>
        <dbReference type="EMBL" id="QLL30513.1"/>
    </source>
</evidence>
<dbReference type="OrthoDB" id="4036344at2759"/>
<dbReference type="Proteomes" id="UP000515788">
    <property type="component" value="Chromosome 1"/>
</dbReference>
<dbReference type="RefSeq" id="XP_037137188.1">
    <property type="nucleotide sequence ID" value="XM_037281293.1"/>
</dbReference>
<reference evidence="2 3" key="1">
    <citation type="submission" date="2020-06" db="EMBL/GenBank/DDBJ databases">
        <title>The yeast mating-type switching endonuclease HO is a domesticated member of an unorthodox homing genetic element family.</title>
        <authorList>
            <person name="Coughlan A.Y."/>
            <person name="Lombardi L."/>
            <person name="Braun-Galleani S."/>
            <person name="Martos A.R."/>
            <person name="Galeote V."/>
            <person name="Bigey F."/>
            <person name="Dequin S."/>
            <person name="Byrne K.P."/>
            <person name="Wolfe K.H."/>
        </authorList>
    </citation>
    <scope>NUCLEOTIDE SEQUENCE [LARGE SCALE GENOMIC DNA]</scope>
    <source>
        <strain evidence="2 3">CBS764</strain>
    </source>
</reference>
<dbReference type="InterPro" id="IPR004354">
    <property type="entry name" value="Meiotic_Rec114"/>
</dbReference>
<dbReference type="Pfam" id="PF03525">
    <property type="entry name" value="Meiotic_rec114"/>
    <property type="match status" value="1"/>
</dbReference>
<feature type="compositionally biased region" description="Basic and acidic residues" evidence="1">
    <location>
        <begin position="371"/>
        <end position="386"/>
    </location>
</feature>
<evidence type="ECO:0008006" key="4">
    <source>
        <dbReference type="Google" id="ProtNLM"/>
    </source>
</evidence>
<feature type="compositionally biased region" description="Basic and acidic residues" evidence="1">
    <location>
        <begin position="399"/>
        <end position="408"/>
    </location>
</feature>
<dbReference type="EMBL" id="CP059246">
    <property type="protein sequence ID" value="QLL30513.1"/>
    <property type="molecule type" value="Genomic_DNA"/>
</dbReference>
<organism evidence="2 3">
    <name type="scientific">Torulaspora globosa</name>
    <dbReference type="NCBI Taxonomy" id="48254"/>
    <lineage>
        <taxon>Eukaryota</taxon>
        <taxon>Fungi</taxon>
        <taxon>Dikarya</taxon>
        <taxon>Ascomycota</taxon>
        <taxon>Saccharomycotina</taxon>
        <taxon>Saccharomycetes</taxon>
        <taxon>Saccharomycetales</taxon>
        <taxon>Saccharomycetaceae</taxon>
        <taxon>Torulaspora</taxon>
    </lineage>
</organism>
<name>A0A7G3ZAH7_9SACH</name>
<evidence type="ECO:0000313" key="3">
    <source>
        <dbReference type="Proteomes" id="UP000515788"/>
    </source>
</evidence>
<dbReference type="GeneID" id="59323610"/>
<accession>A0A7G3ZAH7</accession>
<feature type="region of interest" description="Disordered" evidence="1">
    <location>
        <begin position="341"/>
        <end position="415"/>
    </location>
</feature>
<protein>
    <recommendedName>
        <fullName evidence="4">Meiotic recombination protein REC114</fullName>
    </recommendedName>
</protein>
<evidence type="ECO:0000256" key="1">
    <source>
        <dbReference type="SAM" id="MobiDB-lite"/>
    </source>
</evidence>
<dbReference type="GO" id="GO:0007131">
    <property type="term" value="P:reciprocal meiotic recombination"/>
    <property type="evidence" value="ECO:0007669"/>
    <property type="project" value="InterPro"/>
</dbReference>